<name>A0A8C6XER4_NAJNA</name>
<reference evidence="2" key="1">
    <citation type="submission" date="2025-08" db="UniProtKB">
        <authorList>
            <consortium name="Ensembl"/>
        </authorList>
    </citation>
    <scope>IDENTIFICATION</scope>
</reference>
<dbReference type="InterPro" id="IPR032549">
    <property type="entry name" value="DUF4939"/>
</dbReference>
<dbReference type="OrthoDB" id="9827795at2759"/>
<protein>
    <recommendedName>
        <fullName evidence="1">DUF4939 domain-containing protein</fullName>
    </recommendedName>
</protein>
<dbReference type="Pfam" id="PF16297">
    <property type="entry name" value="DUF4939"/>
    <property type="match status" value="1"/>
</dbReference>
<sequence>MVEGAKIGSQTEADNAQLSQQVALLTTQVAQIQAVWPRLKCLVAVLDKFDGSLSQFPAFFGQCQLYISLQPQDFPTDWDKVGFLISLLSSSAASWVTPLLTQPNQLLDNYADSCICVFISMPGFSSDRHDDR</sequence>
<evidence type="ECO:0000313" key="3">
    <source>
        <dbReference type="Proteomes" id="UP000694559"/>
    </source>
</evidence>
<proteinExistence type="predicted"/>
<dbReference type="AlphaFoldDB" id="A0A8C6XER4"/>
<dbReference type="GeneTree" id="ENSGT01000000215539"/>
<dbReference type="Ensembl" id="ENSNNAT00000014028.1">
    <property type="protein sequence ID" value="ENSNNAP00000013394.1"/>
    <property type="gene ID" value="ENSNNAG00000009031.1"/>
</dbReference>
<evidence type="ECO:0000259" key="1">
    <source>
        <dbReference type="Pfam" id="PF16297"/>
    </source>
</evidence>
<dbReference type="Proteomes" id="UP000694559">
    <property type="component" value="Unplaced"/>
</dbReference>
<keyword evidence="3" id="KW-1185">Reference proteome</keyword>
<reference evidence="2" key="2">
    <citation type="submission" date="2025-09" db="UniProtKB">
        <authorList>
            <consortium name="Ensembl"/>
        </authorList>
    </citation>
    <scope>IDENTIFICATION</scope>
</reference>
<organism evidence="2 3">
    <name type="scientific">Naja naja</name>
    <name type="common">Indian cobra</name>
    <dbReference type="NCBI Taxonomy" id="35670"/>
    <lineage>
        <taxon>Eukaryota</taxon>
        <taxon>Metazoa</taxon>
        <taxon>Chordata</taxon>
        <taxon>Craniata</taxon>
        <taxon>Vertebrata</taxon>
        <taxon>Euteleostomi</taxon>
        <taxon>Lepidosauria</taxon>
        <taxon>Squamata</taxon>
        <taxon>Bifurcata</taxon>
        <taxon>Unidentata</taxon>
        <taxon>Episquamata</taxon>
        <taxon>Toxicofera</taxon>
        <taxon>Serpentes</taxon>
        <taxon>Colubroidea</taxon>
        <taxon>Elapidae</taxon>
        <taxon>Elapinae</taxon>
        <taxon>Naja</taxon>
    </lineage>
</organism>
<feature type="domain" description="DUF4939" evidence="1">
    <location>
        <begin position="28"/>
        <end position="111"/>
    </location>
</feature>
<accession>A0A8C6XER4</accession>
<evidence type="ECO:0000313" key="2">
    <source>
        <dbReference type="Ensembl" id="ENSNNAP00000013394.1"/>
    </source>
</evidence>